<evidence type="ECO:0000256" key="1">
    <source>
        <dbReference type="SAM" id="MobiDB-lite"/>
    </source>
</evidence>
<protein>
    <submittedName>
        <fullName evidence="2">Uncharacterized protein</fullName>
    </submittedName>
</protein>
<accession>A0A482DS13</accession>
<feature type="region of interest" description="Disordered" evidence="1">
    <location>
        <begin position="1"/>
        <end position="41"/>
    </location>
</feature>
<evidence type="ECO:0000313" key="2">
    <source>
        <dbReference type="EMBL" id="QBM09628.1"/>
    </source>
</evidence>
<organism evidence="2">
    <name type="scientific">Dactylella sp</name>
    <dbReference type="NCBI Taxonomy" id="1814903"/>
    <lineage>
        <taxon>Eukaryota</taxon>
        <taxon>Fungi</taxon>
        <taxon>Dikarya</taxon>
        <taxon>Ascomycota</taxon>
        <taxon>Pezizomycotina</taxon>
        <taxon>Orbiliomycetes</taxon>
        <taxon>Orbiliales</taxon>
        <taxon>Orbiliaceae</taxon>
        <taxon>Dactylella</taxon>
    </lineage>
</organism>
<reference evidence="2" key="1">
    <citation type="submission" date="2019-02" db="EMBL/GenBank/DDBJ databases">
        <authorList>
            <person name="Fang M.L."/>
            <person name="Zhang Y."/>
        </authorList>
    </citation>
    <scope>NUCLEOTIDE SEQUENCE</scope>
    <source>
        <strain evidence="2">YMF1.01838</strain>
    </source>
</reference>
<dbReference type="EMBL" id="MK550697">
    <property type="protein sequence ID" value="QBM09628.1"/>
    <property type="molecule type" value="Genomic_DNA"/>
</dbReference>
<keyword evidence="2" id="KW-0496">Mitochondrion</keyword>
<gene>
    <name evidence="2" type="primary">orf135</name>
</gene>
<name>A0A482DS13_9PEZI</name>
<sequence length="135" mass="15469">MNKEDFKLYTDSFSDNPQINKDTTFNNPQSNIDGGSNTNSIQKPVEIVNTNLEDKKFTNQSDGVVKYIVRRKEGKINHGSYIDNPLTGEFIDLNKVEEVITEDNSNSNVKRKRRKIINEIEKKTATIGEIFRKSN</sequence>
<feature type="compositionally biased region" description="Polar residues" evidence="1">
    <location>
        <begin position="11"/>
        <end position="41"/>
    </location>
</feature>
<dbReference type="AlphaFoldDB" id="A0A482DS13"/>
<geneLocation type="mitochondrion" evidence="2"/>
<proteinExistence type="predicted"/>